<dbReference type="Gene3D" id="3.40.50.2300">
    <property type="match status" value="1"/>
</dbReference>
<evidence type="ECO:0000313" key="12">
    <source>
        <dbReference type="EMBL" id="MCE2594523.1"/>
    </source>
</evidence>
<evidence type="ECO:0000313" key="13">
    <source>
        <dbReference type="Proteomes" id="UP001201273"/>
    </source>
</evidence>
<keyword evidence="2" id="KW-0963">Cytoplasm</keyword>
<evidence type="ECO:0000259" key="10">
    <source>
        <dbReference type="PROSITE" id="PS50110"/>
    </source>
</evidence>
<dbReference type="Gene3D" id="1.10.10.10">
    <property type="entry name" value="Winged helix-like DNA-binding domain superfamily/Winged helix DNA-binding domain"/>
    <property type="match status" value="1"/>
</dbReference>
<dbReference type="InterPro" id="IPR001789">
    <property type="entry name" value="Sig_transdc_resp-reg_receiver"/>
</dbReference>
<feature type="domain" description="Response regulatory" evidence="10">
    <location>
        <begin position="2"/>
        <end position="116"/>
    </location>
</feature>
<accession>A0ABS8W7I7</accession>
<dbReference type="InterPro" id="IPR011006">
    <property type="entry name" value="CheY-like_superfamily"/>
</dbReference>
<dbReference type="Gene3D" id="6.10.250.690">
    <property type="match status" value="1"/>
</dbReference>
<dbReference type="EMBL" id="JAIMJA010000005">
    <property type="protein sequence ID" value="MCE2594523.1"/>
    <property type="molecule type" value="Genomic_DNA"/>
</dbReference>
<evidence type="ECO:0000259" key="11">
    <source>
        <dbReference type="PROSITE" id="PS51755"/>
    </source>
</evidence>
<dbReference type="PROSITE" id="PS51755">
    <property type="entry name" value="OMPR_PHOB"/>
    <property type="match status" value="1"/>
</dbReference>
<dbReference type="SMART" id="SM00448">
    <property type="entry name" value="REC"/>
    <property type="match status" value="1"/>
</dbReference>
<dbReference type="InterPro" id="IPR036388">
    <property type="entry name" value="WH-like_DNA-bd_sf"/>
</dbReference>
<dbReference type="SMART" id="SM00862">
    <property type="entry name" value="Trans_reg_C"/>
    <property type="match status" value="1"/>
</dbReference>
<dbReference type="CDD" id="cd00383">
    <property type="entry name" value="trans_reg_C"/>
    <property type="match status" value="1"/>
</dbReference>
<keyword evidence="7" id="KW-0804">Transcription</keyword>
<dbReference type="PROSITE" id="PS50110">
    <property type="entry name" value="RESPONSE_REGULATORY"/>
    <property type="match status" value="1"/>
</dbReference>
<dbReference type="Proteomes" id="UP001201273">
    <property type="component" value="Unassembled WGS sequence"/>
</dbReference>
<keyword evidence="5" id="KW-0805">Transcription regulation</keyword>
<dbReference type="InterPro" id="IPR001867">
    <property type="entry name" value="OmpR/PhoB-type_DNA-bd"/>
</dbReference>
<comment type="caution">
    <text evidence="12">The sequence shown here is derived from an EMBL/GenBank/DDBJ whole genome shotgun (WGS) entry which is preliminary data.</text>
</comment>
<keyword evidence="3 8" id="KW-0597">Phosphoprotein</keyword>
<dbReference type="SUPFAM" id="SSF52172">
    <property type="entry name" value="CheY-like"/>
    <property type="match status" value="1"/>
</dbReference>
<keyword evidence="6 9" id="KW-0238">DNA-binding</keyword>
<keyword evidence="4" id="KW-0902">Two-component regulatory system</keyword>
<dbReference type="InterPro" id="IPR039420">
    <property type="entry name" value="WalR-like"/>
</dbReference>
<proteinExistence type="predicted"/>
<gene>
    <name evidence="12" type="ORF">K6Y31_06820</name>
</gene>
<name>A0ABS8W7I7_9GAMM</name>
<feature type="modified residue" description="4-aspartylphosphate" evidence="8">
    <location>
        <position position="51"/>
    </location>
</feature>
<sequence length="220" mass="24531">MKILLVEDDPLLGEGVADAFKYQGHVVEWASSGQQALILAQGSVFDVVVLDLGLPDMEGLAVLSALRKVKINTPVLILTARDSCDEKVLGLDRGADDYMAKPFDLPELLARLRALVRRHAGRVEPVLSYQGIEVNPAEHSVMYQGQPVAMSRHEFELLSHFMTYPTRVFSREVLVEQLYSWSEDIGSNTVEVYVHHLRKKLGKSVIETVRGVGYRLGKMS</sequence>
<protein>
    <submittedName>
        <fullName evidence="12">Response regulator</fullName>
    </submittedName>
</protein>
<dbReference type="PANTHER" id="PTHR48111:SF35">
    <property type="entry name" value="TRANSCRIPTIONAL REGULATORY PROTEIN QSEB"/>
    <property type="match status" value="1"/>
</dbReference>
<organism evidence="12 13">
    <name type="scientific">Motilimonas cestriensis</name>
    <dbReference type="NCBI Taxonomy" id="2742685"/>
    <lineage>
        <taxon>Bacteria</taxon>
        <taxon>Pseudomonadati</taxon>
        <taxon>Pseudomonadota</taxon>
        <taxon>Gammaproteobacteria</taxon>
        <taxon>Alteromonadales</taxon>
        <taxon>Alteromonadales genera incertae sedis</taxon>
        <taxon>Motilimonas</taxon>
    </lineage>
</organism>
<evidence type="ECO:0000256" key="2">
    <source>
        <dbReference type="ARBA" id="ARBA00022490"/>
    </source>
</evidence>
<dbReference type="CDD" id="cd17624">
    <property type="entry name" value="REC_OmpR_PmrA-like"/>
    <property type="match status" value="1"/>
</dbReference>
<comment type="subcellular location">
    <subcellularLocation>
        <location evidence="1">Cytoplasm</location>
    </subcellularLocation>
</comment>
<evidence type="ECO:0000256" key="5">
    <source>
        <dbReference type="ARBA" id="ARBA00023015"/>
    </source>
</evidence>
<dbReference type="PANTHER" id="PTHR48111">
    <property type="entry name" value="REGULATOR OF RPOS"/>
    <property type="match status" value="1"/>
</dbReference>
<evidence type="ECO:0000256" key="7">
    <source>
        <dbReference type="ARBA" id="ARBA00023163"/>
    </source>
</evidence>
<evidence type="ECO:0000256" key="3">
    <source>
        <dbReference type="ARBA" id="ARBA00022553"/>
    </source>
</evidence>
<dbReference type="Pfam" id="PF00486">
    <property type="entry name" value="Trans_reg_C"/>
    <property type="match status" value="1"/>
</dbReference>
<evidence type="ECO:0000256" key="9">
    <source>
        <dbReference type="PROSITE-ProRule" id="PRU01091"/>
    </source>
</evidence>
<evidence type="ECO:0000256" key="4">
    <source>
        <dbReference type="ARBA" id="ARBA00023012"/>
    </source>
</evidence>
<dbReference type="Pfam" id="PF00072">
    <property type="entry name" value="Response_reg"/>
    <property type="match status" value="1"/>
</dbReference>
<evidence type="ECO:0000256" key="6">
    <source>
        <dbReference type="ARBA" id="ARBA00023125"/>
    </source>
</evidence>
<keyword evidence="13" id="KW-1185">Reference proteome</keyword>
<reference evidence="12 13" key="1">
    <citation type="journal article" date="2022" name="Environ. Microbiol. Rep.">
        <title>Eco-phylogenetic analyses reveal divergent evolution of vitamin B12 metabolism in the marine bacterial family 'Psychromonadaceae'.</title>
        <authorList>
            <person name="Jin X."/>
            <person name="Yang Y."/>
            <person name="Cao H."/>
            <person name="Gao B."/>
            <person name="Zhao Z."/>
        </authorList>
    </citation>
    <scope>NUCLEOTIDE SEQUENCE [LARGE SCALE GENOMIC DNA]</scope>
    <source>
        <strain evidence="12 13">MKS20</strain>
    </source>
</reference>
<evidence type="ECO:0000256" key="1">
    <source>
        <dbReference type="ARBA" id="ARBA00004496"/>
    </source>
</evidence>
<feature type="DNA-binding region" description="OmpR/PhoB-type" evidence="9">
    <location>
        <begin position="124"/>
        <end position="218"/>
    </location>
</feature>
<feature type="domain" description="OmpR/PhoB-type" evidence="11">
    <location>
        <begin position="124"/>
        <end position="218"/>
    </location>
</feature>
<evidence type="ECO:0000256" key="8">
    <source>
        <dbReference type="PROSITE-ProRule" id="PRU00169"/>
    </source>
</evidence>
<dbReference type="RefSeq" id="WP_233052060.1">
    <property type="nucleotide sequence ID" value="NZ_JAIMJA010000005.1"/>
</dbReference>